<evidence type="ECO:0000313" key="1">
    <source>
        <dbReference type="EMBL" id="KAF7547389.1"/>
    </source>
</evidence>
<dbReference type="Proteomes" id="UP000722485">
    <property type="component" value="Unassembled WGS sequence"/>
</dbReference>
<accession>A0A9P5H379</accession>
<name>A0A9P5H379_9HYPO</name>
<gene>
    <name evidence="1" type="ORF">G7Z17_g7781</name>
</gene>
<dbReference type="OrthoDB" id="10540209at2759"/>
<sequence length="131" mass="13958">MPVSTCPYVLARPPAAVNLLDASQDSKLVRPRESALLANWDMRHFRAAGLMKGEVAWHSDGAAAATAAAVAVTAAGPRLSTFLGRPSVFGQPPAHEDQTRHLFGIVDPIIFTQAFSATSPLVTRMRLAVPQ</sequence>
<reference evidence="1" key="1">
    <citation type="submission" date="2020-03" db="EMBL/GenBank/DDBJ databases">
        <title>Draft Genome Sequence of Cylindrodendrum hubeiense.</title>
        <authorList>
            <person name="Buettner E."/>
            <person name="Kellner H."/>
        </authorList>
    </citation>
    <scope>NUCLEOTIDE SEQUENCE</scope>
    <source>
        <strain evidence="1">IHI 201604</strain>
    </source>
</reference>
<proteinExistence type="predicted"/>
<dbReference type="AlphaFoldDB" id="A0A9P5H379"/>
<protein>
    <submittedName>
        <fullName evidence="1">Uncharacterized protein</fullName>
    </submittedName>
</protein>
<evidence type="ECO:0000313" key="2">
    <source>
        <dbReference type="Proteomes" id="UP000722485"/>
    </source>
</evidence>
<organism evidence="1 2">
    <name type="scientific">Cylindrodendrum hubeiense</name>
    <dbReference type="NCBI Taxonomy" id="595255"/>
    <lineage>
        <taxon>Eukaryota</taxon>
        <taxon>Fungi</taxon>
        <taxon>Dikarya</taxon>
        <taxon>Ascomycota</taxon>
        <taxon>Pezizomycotina</taxon>
        <taxon>Sordariomycetes</taxon>
        <taxon>Hypocreomycetidae</taxon>
        <taxon>Hypocreales</taxon>
        <taxon>Nectriaceae</taxon>
        <taxon>Cylindrodendrum</taxon>
    </lineage>
</organism>
<keyword evidence="2" id="KW-1185">Reference proteome</keyword>
<dbReference type="EMBL" id="JAANBB010000180">
    <property type="protein sequence ID" value="KAF7547389.1"/>
    <property type="molecule type" value="Genomic_DNA"/>
</dbReference>
<comment type="caution">
    <text evidence="1">The sequence shown here is derived from an EMBL/GenBank/DDBJ whole genome shotgun (WGS) entry which is preliminary data.</text>
</comment>